<proteinExistence type="predicted"/>
<organism evidence="1 2">
    <name type="scientific">Araneus ventricosus</name>
    <name type="common">Orbweaver spider</name>
    <name type="synonym">Epeira ventricosa</name>
    <dbReference type="NCBI Taxonomy" id="182803"/>
    <lineage>
        <taxon>Eukaryota</taxon>
        <taxon>Metazoa</taxon>
        <taxon>Ecdysozoa</taxon>
        <taxon>Arthropoda</taxon>
        <taxon>Chelicerata</taxon>
        <taxon>Arachnida</taxon>
        <taxon>Araneae</taxon>
        <taxon>Araneomorphae</taxon>
        <taxon>Entelegynae</taxon>
        <taxon>Araneoidea</taxon>
        <taxon>Araneidae</taxon>
        <taxon>Araneus</taxon>
    </lineage>
</organism>
<dbReference type="EMBL" id="BGPR01002373">
    <property type="protein sequence ID" value="GBM72389.1"/>
    <property type="molecule type" value="Genomic_DNA"/>
</dbReference>
<keyword evidence="2" id="KW-1185">Reference proteome</keyword>
<dbReference type="Proteomes" id="UP000499080">
    <property type="component" value="Unassembled WGS sequence"/>
</dbReference>
<protein>
    <submittedName>
        <fullName evidence="1">Uncharacterized protein</fullName>
    </submittedName>
</protein>
<dbReference type="AlphaFoldDB" id="A0A4Y2I599"/>
<comment type="caution">
    <text evidence="1">The sequence shown here is derived from an EMBL/GenBank/DDBJ whole genome shotgun (WGS) entry which is preliminary data.</text>
</comment>
<reference evidence="1 2" key="1">
    <citation type="journal article" date="2019" name="Sci. Rep.">
        <title>Orb-weaving spider Araneus ventricosus genome elucidates the spidroin gene catalogue.</title>
        <authorList>
            <person name="Kono N."/>
            <person name="Nakamura H."/>
            <person name="Ohtoshi R."/>
            <person name="Moran D.A.P."/>
            <person name="Shinohara A."/>
            <person name="Yoshida Y."/>
            <person name="Fujiwara M."/>
            <person name="Mori M."/>
            <person name="Tomita M."/>
            <person name="Arakawa K."/>
        </authorList>
    </citation>
    <scope>NUCLEOTIDE SEQUENCE [LARGE SCALE GENOMIC DNA]</scope>
</reference>
<accession>A0A4Y2I599</accession>
<evidence type="ECO:0000313" key="2">
    <source>
        <dbReference type="Proteomes" id="UP000499080"/>
    </source>
</evidence>
<evidence type="ECO:0000313" key="1">
    <source>
        <dbReference type="EMBL" id="GBM72389.1"/>
    </source>
</evidence>
<sequence>MNSEVFGSWRFFRVPGAGPGSFNPVGIHGTLGAREWAAEIIPGILWFSDCAPAHSQINECGRGARDISFSHMPLTSLMVPTAEKKNGFV</sequence>
<name>A0A4Y2I599_ARAVE</name>
<gene>
    <name evidence="1" type="ORF">AVEN_178062_1</name>
</gene>